<dbReference type="AlphaFoldDB" id="A0A9N9JI44"/>
<proteinExistence type="predicted"/>
<reference evidence="1" key="1">
    <citation type="submission" date="2021-06" db="EMBL/GenBank/DDBJ databases">
        <authorList>
            <person name="Kallberg Y."/>
            <person name="Tangrot J."/>
            <person name="Rosling A."/>
        </authorList>
    </citation>
    <scope>NUCLEOTIDE SEQUENCE</scope>
    <source>
        <strain evidence="1">FL966</strain>
    </source>
</reference>
<organism evidence="1 2">
    <name type="scientific">Cetraspora pellucida</name>
    <dbReference type="NCBI Taxonomy" id="1433469"/>
    <lineage>
        <taxon>Eukaryota</taxon>
        <taxon>Fungi</taxon>
        <taxon>Fungi incertae sedis</taxon>
        <taxon>Mucoromycota</taxon>
        <taxon>Glomeromycotina</taxon>
        <taxon>Glomeromycetes</taxon>
        <taxon>Diversisporales</taxon>
        <taxon>Gigasporaceae</taxon>
        <taxon>Cetraspora</taxon>
    </lineage>
</organism>
<dbReference type="EMBL" id="CAJVQA010024313">
    <property type="protein sequence ID" value="CAG8781898.1"/>
    <property type="molecule type" value="Genomic_DNA"/>
</dbReference>
<evidence type="ECO:0000313" key="2">
    <source>
        <dbReference type="Proteomes" id="UP000789759"/>
    </source>
</evidence>
<name>A0A9N9JI44_9GLOM</name>
<gene>
    <name evidence="1" type="ORF">CPELLU_LOCUS16437</name>
</gene>
<sequence>MKTPKMMTAIDSSKQHVEEKKKYWLKKKKFHLNGFYKDDTSATMTATKSLLHSDFKMMTPTTQICQEKMKISNNTPSLYIFMAGTNRMTNGTANGTANRTGL</sequence>
<dbReference type="Proteomes" id="UP000789759">
    <property type="component" value="Unassembled WGS sequence"/>
</dbReference>
<keyword evidence="2" id="KW-1185">Reference proteome</keyword>
<evidence type="ECO:0000313" key="1">
    <source>
        <dbReference type="EMBL" id="CAG8781898.1"/>
    </source>
</evidence>
<comment type="caution">
    <text evidence="1">The sequence shown here is derived from an EMBL/GenBank/DDBJ whole genome shotgun (WGS) entry which is preliminary data.</text>
</comment>
<accession>A0A9N9JI44</accession>
<protein>
    <submittedName>
        <fullName evidence="1">2721_t:CDS:1</fullName>
    </submittedName>
</protein>